<evidence type="ECO:0000256" key="5">
    <source>
        <dbReference type="SAM" id="Phobius"/>
    </source>
</evidence>
<name>A0A6N2ZPU9_EGGLN</name>
<feature type="transmembrane region" description="Helical" evidence="5">
    <location>
        <begin position="92"/>
        <end position="111"/>
    </location>
</feature>
<dbReference type="Gene3D" id="1.20.1250.20">
    <property type="entry name" value="MFS general substrate transporter like domains"/>
    <property type="match status" value="1"/>
</dbReference>
<feature type="transmembrane region" description="Helical" evidence="5">
    <location>
        <begin position="267"/>
        <end position="295"/>
    </location>
</feature>
<sequence>MRMRQHTTNQTGGERRSRRLHPAWLILIACCFLQAGGMGTINNAAGIMVPAVLGDLQFSQGSFMLYFTIQGLCMTAALPVAGKLLPKVSMRVLVSVGMVAAALAFASMGQFNAVWQWYVAGAVLGVAAAFAFLLPAPVMIGNWFKKKAGLAMGIAMACSGIGGAVMNPLGGALIQSLGWRPTYAVLALIAAVLVLPFSLLVMKFKPADPRDAYGADEVEDTPASSGAETASGVSAARAVRSLAFACVFLVAGFLSLESAFLQLMPTYAGTVGLAAVAAFLPSIAMISNIVGKLVLGWLADAVGPRNATLCGFGVGVTAFALFLASNGNVGMVMVAAALFGVLTAMVTVNVPLLVRSAFGSKDYGTLFSYVSIGTSLVGSLGISVYGFLFDRFGSYDPGLMLGIGTGVASAALLLVGMAAAKRLMGAAHVRSGAVQAEEPAF</sequence>
<evidence type="ECO:0000313" key="7">
    <source>
        <dbReference type="EMBL" id="VYT80733.1"/>
    </source>
</evidence>
<gene>
    <name evidence="7" type="primary">yhjX_4</name>
    <name evidence="7" type="ORF">ELLFYP107_01598</name>
</gene>
<feature type="transmembrane region" description="Helical" evidence="5">
    <location>
        <begin position="307"/>
        <end position="325"/>
    </location>
</feature>
<evidence type="ECO:0000256" key="2">
    <source>
        <dbReference type="ARBA" id="ARBA00022692"/>
    </source>
</evidence>
<organism evidence="7">
    <name type="scientific">Eggerthella lenta</name>
    <name type="common">Eubacterium lentum</name>
    <dbReference type="NCBI Taxonomy" id="84112"/>
    <lineage>
        <taxon>Bacteria</taxon>
        <taxon>Bacillati</taxon>
        <taxon>Actinomycetota</taxon>
        <taxon>Coriobacteriia</taxon>
        <taxon>Eggerthellales</taxon>
        <taxon>Eggerthellaceae</taxon>
        <taxon>Eggerthella</taxon>
    </lineage>
</organism>
<dbReference type="EMBL" id="CACRTT010000006">
    <property type="protein sequence ID" value="VYT80733.1"/>
    <property type="molecule type" value="Genomic_DNA"/>
</dbReference>
<evidence type="ECO:0000256" key="4">
    <source>
        <dbReference type="ARBA" id="ARBA00023136"/>
    </source>
</evidence>
<keyword evidence="2 5" id="KW-0812">Transmembrane</keyword>
<dbReference type="GO" id="GO:0022857">
    <property type="term" value="F:transmembrane transporter activity"/>
    <property type="evidence" value="ECO:0007669"/>
    <property type="project" value="InterPro"/>
</dbReference>
<dbReference type="OMA" id="SMPQVHI"/>
<feature type="transmembrane region" description="Helical" evidence="5">
    <location>
        <begin position="21"/>
        <end position="41"/>
    </location>
</feature>
<feature type="transmembrane region" description="Helical" evidence="5">
    <location>
        <begin position="242"/>
        <end position="261"/>
    </location>
</feature>
<proteinExistence type="predicted"/>
<dbReference type="InterPro" id="IPR050327">
    <property type="entry name" value="Proton-linked_MCT"/>
</dbReference>
<feature type="transmembrane region" description="Helical" evidence="5">
    <location>
        <begin position="331"/>
        <end position="354"/>
    </location>
</feature>
<feature type="transmembrane region" description="Helical" evidence="5">
    <location>
        <begin position="148"/>
        <end position="170"/>
    </location>
</feature>
<dbReference type="InterPro" id="IPR036259">
    <property type="entry name" value="MFS_trans_sf"/>
</dbReference>
<dbReference type="InterPro" id="IPR011701">
    <property type="entry name" value="MFS"/>
</dbReference>
<comment type="subcellular location">
    <subcellularLocation>
        <location evidence="1">Cell membrane</location>
        <topology evidence="1">Multi-pass membrane protein</topology>
    </subcellularLocation>
</comment>
<protein>
    <submittedName>
        <fullName evidence="7">Putative MFS-type transporter YhjX</fullName>
    </submittedName>
</protein>
<feature type="transmembrane region" description="Helical" evidence="5">
    <location>
        <begin position="366"/>
        <end position="387"/>
    </location>
</feature>
<reference evidence="7" key="1">
    <citation type="submission" date="2019-11" db="EMBL/GenBank/DDBJ databases">
        <authorList>
            <person name="Feng L."/>
        </authorList>
    </citation>
    <scope>NUCLEOTIDE SEQUENCE</scope>
    <source>
        <strain evidence="7">ElentaLFYP107</strain>
    </source>
</reference>
<dbReference type="AlphaFoldDB" id="A0A6N2ZPU9"/>
<feature type="transmembrane region" description="Helical" evidence="5">
    <location>
        <begin position="61"/>
        <end position="80"/>
    </location>
</feature>
<dbReference type="InterPro" id="IPR020846">
    <property type="entry name" value="MFS_dom"/>
</dbReference>
<feature type="transmembrane region" description="Helical" evidence="5">
    <location>
        <begin position="399"/>
        <end position="420"/>
    </location>
</feature>
<feature type="transmembrane region" description="Helical" evidence="5">
    <location>
        <begin position="117"/>
        <end position="136"/>
    </location>
</feature>
<evidence type="ECO:0000259" key="6">
    <source>
        <dbReference type="PROSITE" id="PS50850"/>
    </source>
</evidence>
<keyword evidence="4 5" id="KW-0472">Membrane</keyword>
<dbReference type="PANTHER" id="PTHR11360:SF290">
    <property type="entry name" value="MONOCARBOXYLATE MFS PERMEASE"/>
    <property type="match status" value="1"/>
</dbReference>
<keyword evidence="3 5" id="KW-1133">Transmembrane helix</keyword>
<accession>A0A6N2ZPU9</accession>
<feature type="domain" description="Major facilitator superfamily (MFS) profile" evidence="6">
    <location>
        <begin position="23"/>
        <end position="422"/>
    </location>
</feature>
<feature type="transmembrane region" description="Helical" evidence="5">
    <location>
        <begin position="182"/>
        <end position="202"/>
    </location>
</feature>
<evidence type="ECO:0000256" key="3">
    <source>
        <dbReference type="ARBA" id="ARBA00022989"/>
    </source>
</evidence>
<dbReference type="SUPFAM" id="SSF103473">
    <property type="entry name" value="MFS general substrate transporter"/>
    <property type="match status" value="1"/>
</dbReference>
<dbReference type="GO" id="GO:0005886">
    <property type="term" value="C:plasma membrane"/>
    <property type="evidence" value="ECO:0007669"/>
    <property type="project" value="UniProtKB-SubCell"/>
</dbReference>
<dbReference type="PROSITE" id="PS50850">
    <property type="entry name" value="MFS"/>
    <property type="match status" value="1"/>
</dbReference>
<dbReference type="Pfam" id="PF07690">
    <property type="entry name" value="MFS_1"/>
    <property type="match status" value="1"/>
</dbReference>
<evidence type="ECO:0000256" key="1">
    <source>
        <dbReference type="ARBA" id="ARBA00004651"/>
    </source>
</evidence>
<dbReference type="PANTHER" id="PTHR11360">
    <property type="entry name" value="MONOCARBOXYLATE TRANSPORTER"/>
    <property type="match status" value="1"/>
</dbReference>
<dbReference type="PROSITE" id="PS51257">
    <property type="entry name" value="PROKAR_LIPOPROTEIN"/>
    <property type="match status" value="1"/>
</dbReference>